<protein>
    <submittedName>
        <fullName evidence="1">Uncharacterized protein</fullName>
    </submittedName>
</protein>
<organism evidence="1 2">
    <name type="scientific">Azospirillum picis</name>
    <dbReference type="NCBI Taxonomy" id="488438"/>
    <lineage>
        <taxon>Bacteria</taxon>
        <taxon>Pseudomonadati</taxon>
        <taxon>Pseudomonadota</taxon>
        <taxon>Alphaproteobacteria</taxon>
        <taxon>Rhodospirillales</taxon>
        <taxon>Azospirillaceae</taxon>
        <taxon>Azospirillum</taxon>
    </lineage>
</organism>
<dbReference type="RefSeq" id="WP_209990795.1">
    <property type="nucleotide sequence ID" value="NZ_JAGINO010000037.1"/>
</dbReference>
<keyword evidence="2" id="KW-1185">Reference proteome</keyword>
<evidence type="ECO:0000313" key="1">
    <source>
        <dbReference type="EMBL" id="MDQ0537156.1"/>
    </source>
</evidence>
<name>A0ABU0MUQ9_9PROT</name>
<sequence>MNALTVEQRYNLLCIADVRVATFRSVDDLVAAARQLEAFVVNGAAPVAFLRGPGEVVAERGIDLEDLGLGNEGAARDWLPELEPGEPGRTYRDPLTEARAHPVSADVPVMSSPDQGQATDPLEAIFAQLQAAVEKGLPCPRNVDLGEPIGLFGGPIVASLVGKLRDDGRIEVESRGCKRRVAIGGRWTLWTGETPVSAAPASDPLETAVLFLRSRGFTVVKVFNDWLLNDRDVTPAELIAKAEQVRTRSPNSKTV</sequence>
<accession>A0ABU0MUQ9</accession>
<dbReference type="EMBL" id="JAUSVU010000039">
    <property type="protein sequence ID" value="MDQ0537156.1"/>
    <property type="molecule type" value="Genomic_DNA"/>
</dbReference>
<dbReference type="Proteomes" id="UP001244552">
    <property type="component" value="Unassembled WGS sequence"/>
</dbReference>
<gene>
    <name evidence="1" type="ORF">QO018_006056</name>
</gene>
<comment type="caution">
    <text evidence="1">The sequence shown here is derived from an EMBL/GenBank/DDBJ whole genome shotgun (WGS) entry which is preliminary data.</text>
</comment>
<proteinExistence type="predicted"/>
<reference evidence="1 2" key="1">
    <citation type="submission" date="2023-07" db="EMBL/GenBank/DDBJ databases">
        <title>Genomic Encyclopedia of Type Strains, Phase IV (KMG-IV): sequencing the most valuable type-strain genomes for metagenomic binning, comparative biology and taxonomic classification.</title>
        <authorList>
            <person name="Goeker M."/>
        </authorList>
    </citation>
    <scope>NUCLEOTIDE SEQUENCE [LARGE SCALE GENOMIC DNA]</scope>
    <source>
        <strain evidence="1 2">DSM 19922</strain>
    </source>
</reference>
<evidence type="ECO:0000313" key="2">
    <source>
        <dbReference type="Proteomes" id="UP001244552"/>
    </source>
</evidence>